<dbReference type="SUPFAM" id="SSF55729">
    <property type="entry name" value="Acyl-CoA N-acyltransferases (Nat)"/>
    <property type="match status" value="1"/>
</dbReference>
<keyword evidence="3" id="KW-1185">Reference proteome</keyword>
<sequence>MERITWHFPPAISSRKLTRESEQQLFYQLAIEFSDILNRNVQINNGLPILFEDRVTLVHYQAKQFELTINLRKDPEPIVNISQLSVQPQNQGLGTKIVTHFLRRLSDTSYERVILDTRNDEDRRFWRSLGFKPSDRDWHLDWFFKIPH</sequence>
<dbReference type="EMBL" id="VNJI01000026">
    <property type="protein sequence ID" value="TVY08227.1"/>
    <property type="molecule type" value="Genomic_DNA"/>
</dbReference>
<dbReference type="PROSITE" id="PS51186">
    <property type="entry name" value="GNAT"/>
    <property type="match status" value="1"/>
</dbReference>
<keyword evidence="2" id="KW-0808">Transferase</keyword>
<comment type="caution">
    <text evidence="2">The sequence shown here is derived from an EMBL/GenBank/DDBJ whole genome shotgun (WGS) entry which is preliminary data.</text>
</comment>
<protein>
    <submittedName>
        <fullName evidence="2">GNAT family N-acetyltransferase</fullName>
    </submittedName>
</protein>
<dbReference type="Proteomes" id="UP000317036">
    <property type="component" value="Unassembled WGS sequence"/>
</dbReference>
<evidence type="ECO:0000259" key="1">
    <source>
        <dbReference type="PROSITE" id="PS51186"/>
    </source>
</evidence>
<name>A0A559K7Y1_9BACL</name>
<dbReference type="RefSeq" id="WP_144850265.1">
    <property type="nucleotide sequence ID" value="NZ_VNJI01000026.1"/>
</dbReference>
<dbReference type="Pfam" id="PF00583">
    <property type="entry name" value="Acetyltransf_1"/>
    <property type="match status" value="1"/>
</dbReference>
<organism evidence="2 3">
    <name type="scientific">Paenibacillus cremeus</name>
    <dbReference type="NCBI Taxonomy" id="2163881"/>
    <lineage>
        <taxon>Bacteria</taxon>
        <taxon>Bacillati</taxon>
        <taxon>Bacillota</taxon>
        <taxon>Bacilli</taxon>
        <taxon>Bacillales</taxon>
        <taxon>Paenibacillaceae</taxon>
        <taxon>Paenibacillus</taxon>
    </lineage>
</organism>
<dbReference type="InterPro" id="IPR000182">
    <property type="entry name" value="GNAT_dom"/>
</dbReference>
<feature type="domain" description="N-acetyltransferase" evidence="1">
    <location>
        <begin position="12"/>
        <end position="147"/>
    </location>
</feature>
<evidence type="ECO:0000313" key="2">
    <source>
        <dbReference type="EMBL" id="TVY08227.1"/>
    </source>
</evidence>
<dbReference type="InterPro" id="IPR016181">
    <property type="entry name" value="Acyl_CoA_acyltransferase"/>
</dbReference>
<dbReference type="OrthoDB" id="2609450at2"/>
<evidence type="ECO:0000313" key="3">
    <source>
        <dbReference type="Proteomes" id="UP000317036"/>
    </source>
</evidence>
<dbReference type="GO" id="GO:0016747">
    <property type="term" value="F:acyltransferase activity, transferring groups other than amino-acyl groups"/>
    <property type="evidence" value="ECO:0007669"/>
    <property type="project" value="InterPro"/>
</dbReference>
<gene>
    <name evidence="2" type="ORF">FPZ49_20215</name>
</gene>
<proteinExistence type="predicted"/>
<dbReference type="Gene3D" id="3.40.630.30">
    <property type="match status" value="1"/>
</dbReference>
<reference evidence="2 3" key="1">
    <citation type="submission" date="2019-07" db="EMBL/GenBank/DDBJ databases">
        <authorList>
            <person name="Kim J."/>
        </authorList>
    </citation>
    <scope>NUCLEOTIDE SEQUENCE [LARGE SCALE GENOMIC DNA]</scope>
    <source>
        <strain evidence="2 3">JC52</strain>
    </source>
</reference>
<dbReference type="AlphaFoldDB" id="A0A559K7Y1"/>
<accession>A0A559K7Y1</accession>